<feature type="region of interest" description="Disordered" evidence="1">
    <location>
        <begin position="1"/>
        <end position="35"/>
    </location>
</feature>
<dbReference type="AlphaFoldDB" id="A0A4U5LVI2"/>
<feature type="compositionally biased region" description="Low complexity" evidence="1">
    <location>
        <begin position="151"/>
        <end position="163"/>
    </location>
</feature>
<feature type="compositionally biased region" description="Basic residues" evidence="1">
    <location>
        <begin position="200"/>
        <end position="210"/>
    </location>
</feature>
<reference evidence="2" key="1">
    <citation type="submission" date="2018-10" db="EMBL/GenBank/DDBJ databases">
        <title>Population genomic analysis revealed the cold adaptation of white poplar.</title>
        <authorList>
            <person name="Liu Y.-J."/>
        </authorList>
    </citation>
    <scope>NUCLEOTIDE SEQUENCE [LARGE SCALE GENOMIC DNA]</scope>
    <source>
        <strain evidence="2">PAL-ZL1</strain>
    </source>
</reference>
<dbReference type="EMBL" id="RCHU01001272">
    <property type="protein sequence ID" value="TKR60127.1"/>
    <property type="molecule type" value="Genomic_DNA"/>
</dbReference>
<sequence>MRRAPISSHPQRCQKRGGGLEPFERGPGSSGQATVPSPFGILFFSPAPERRRGFSIFFFLNCRTQQQTFSAGSLPLSQPAPPFPFLPFFPFHQQIQRLHPKPHKSSPFSSKTEPFPTSSSPKPSTTTATNQLPLHRPTLLSSSPSPDKPRAASSSPLISSAAAGQRTEPITAAAELLQHTETPPLTADLPSTKPPICRRSPQHRHRSPHD</sequence>
<protein>
    <submittedName>
        <fullName evidence="2">Uncharacterized protein</fullName>
    </submittedName>
</protein>
<evidence type="ECO:0000313" key="2">
    <source>
        <dbReference type="EMBL" id="TKR60127.1"/>
    </source>
</evidence>
<accession>A0A4U5LVI2</accession>
<feature type="region of interest" description="Disordered" evidence="1">
    <location>
        <begin position="97"/>
        <end position="210"/>
    </location>
</feature>
<organism evidence="2">
    <name type="scientific">Populus alba</name>
    <name type="common">White poplar</name>
    <dbReference type="NCBI Taxonomy" id="43335"/>
    <lineage>
        <taxon>Eukaryota</taxon>
        <taxon>Viridiplantae</taxon>
        <taxon>Streptophyta</taxon>
        <taxon>Embryophyta</taxon>
        <taxon>Tracheophyta</taxon>
        <taxon>Spermatophyta</taxon>
        <taxon>Magnoliopsida</taxon>
        <taxon>eudicotyledons</taxon>
        <taxon>Gunneridae</taxon>
        <taxon>Pentapetalae</taxon>
        <taxon>rosids</taxon>
        <taxon>fabids</taxon>
        <taxon>Malpighiales</taxon>
        <taxon>Salicaceae</taxon>
        <taxon>Saliceae</taxon>
        <taxon>Populus</taxon>
    </lineage>
</organism>
<comment type="caution">
    <text evidence="2">The sequence shown here is derived from an EMBL/GenBank/DDBJ whole genome shotgun (WGS) entry which is preliminary data.</text>
</comment>
<name>A0A4U5LVI2_POPAL</name>
<evidence type="ECO:0000256" key="1">
    <source>
        <dbReference type="SAM" id="MobiDB-lite"/>
    </source>
</evidence>
<proteinExistence type="predicted"/>
<gene>
    <name evidence="2" type="ORF">D5086_0000324380</name>
</gene>
<feature type="compositionally biased region" description="Low complexity" evidence="1">
    <location>
        <begin position="105"/>
        <end position="127"/>
    </location>
</feature>